<name>I7LXD3_TETTS</name>
<evidence type="ECO:0008006" key="3">
    <source>
        <dbReference type="Google" id="ProtNLM"/>
    </source>
</evidence>
<evidence type="ECO:0000313" key="1">
    <source>
        <dbReference type="EMBL" id="EAS04409.2"/>
    </source>
</evidence>
<proteinExistence type="predicted"/>
<dbReference type="SUPFAM" id="SSF52047">
    <property type="entry name" value="RNI-like"/>
    <property type="match status" value="2"/>
</dbReference>
<gene>
    <name evidence="1" type="ORF">TTHERM_00614850</name>
</gene>
<dbReference type="RefSeq" id="XP_001024654.2">
    <property type="nucleotide sequence ID" value="XM_001024654.2"/>
</dbReference>
<keyword evidence="2" id="KW-1185">Reference proteome</keyword>
<organism evidence="1 2">
    <name type="scientific">Tetrahymena thermophila (strain SB210)</name>
    <dbReference type="NCBI Taxonomy" id="312017"/>
    <lineage>
        <taxon>Eukaryota</taxon>
        <taxon>Sar</taxon>
        <taxon>Alveolata</taxon>
        <taxon>Ciliophora</taxon>
        <taxon>Intramacronucleata</taxon>
        <taxon>Oligohymenophorea</taxon>
        <taxon>Hymenostomatida</taxon>
        <taxon>Tetrahymenina</taxon>
        <taxon>Tetrahymenidae</taxon>
        <taxon>Tetrahymena</taxon>
    </lineage>
</organism>
<dbReference type="InParanoid" id="I7LXD3"/>
<dbReference type="Gene3D" id="3.80.10.10">
    <property type="entry name" value="Ribonuclease Inhibitor"/>
    <property type="match status" value="1"/>
</dbReference>
<reference evidence="2" key="1">
    <citation type="journal article" date="2006" name="PLoS Biol.">
        <title>Macronuclear genome sequence of the ciliate Tetrahymena thermophila, a model eukaryote.</title>
        <authorList>
            <person name="Eisen J.A."/>
            <person name="Coyne R.S."/>
            <person name="Wu M."/>
            <person name="Wu D."/>
            <person name="Thiagarajan M."/>
            <person name="Wortman J.R."/>
            <person name="Badger J.H."/>
            <person name="Ren Q."/>
            <person name="Amedeo P."/>
            <person name="Jones K.M."/>
            <person name="Tallon L.J."/>
            <person name="Delcher A.L."/>
            <person name="Salzberg S.L."/>
            <person name="Silva J.C."/>
            <person name="Haas B.J."/>
            <person name="Majoros W.H."/>
            <person name="Farzad M."/>
            <person name="Carlton J.M."/>
            <person name="Smith R.K. Jr."/>
            <person name="Garg J."/>
            <person name="Pearlman R.E."/>
            <person name="Karrer K.M."/>
            <person name="Sun L."/>
            <person name="Manning G."/>
            <person name="Elde N.C."/>
            <person name="Turkewitz A.P."/>
            <person name="Asai D.J."/>
            <person name="Wilkes D.E."/>
            <person name="Wang Y."/>
            <person name="Cai H."/>
            <person name="Collins K."/>
            <person name="Stewart B.A."/>
            <person name="Lee S.R."/>
            <person name="Wilamowska K."/>
            <person name="Weinberg Z."/>
            <person name="Ruzzo W.L."/>
            <person name="Wloga D."/>
            <person name="Gaertig J."/>
            <person name="Frankel J."/>
            <person name="Tsao C.-C."/>
            <person name="Gorovsky M.A."/>
            <person name="Keeling P.J."/>
            <person name="Waller R.F."/>
            <person name="Patron N.J."/>
            <person name="Cherry J.M."/>
            <person name="Stover N.A."/>
            <person name="Krieger C.J."/>
            <person name="del Toro C."/>
            <person name="Ryder H.F."/>
            <person name="Williamson S.C."/>
            <person name="Barbeau R.A."/>
            <person name="Hamilton E.P."/>
            <person name="Orias E."/>
        </authorList>
    </citation>
    <scope>NUCLEOTIDE SEQUENCE [LARGE SCALE GENOMIC DNA]</scope>
    <source>
        <strain evidence="2">SB210</strain>
    </source>
</reference>
<dbReference type="Proteomes" id="UP000009168">
    <property type="component" value="Unassembled WGS sequence"/>
</dbReference>
<accession>I7LXD3</accession>
<sequence length="627" mass="73662">MNEENFKKILRNYFQVHNKIQYFSDNFNEKCDEIWIGSRQNKSFQTKCKNTNNFNENLKNLIQDIDISDIPYYCSECLTEIENYFKSTTHIKIIRFFNLDSNMQANIIALEKIIYPQLNSQYFQYLSLKIKKFEGDSMKQLSLILNQSKYLQHISLYLEKASQPHQLENGLKNNKSLKSLYLDFGQMKLNSDQNLIQSAINGISQNDTLQTAYLNLSECDIQNVNIGKIFSKTSQLKTLILNLFSAETNSTSLKLFGMGMKQGKTIKHLFILLEKIYIRVGEAQEFSKGLQCLQNLKHLELTIRQNKMSDDNASIIAQSLQKIQNLQKIKLKLGPEFQNEPSHIISLLNNKSKIKEIQVKLPLLFIQEFCSELKFSQDEYLRVLSLKIRQSESFSKLLPSLLSSKINLQKLILKGFYEKFQQGEELGFQINKLQQLEHLVIKTYVMHLNCFQHIKQLPHLKYLKIEISNIQNSEKYIKYVEKLVNNCPLLDIIDIKISNYTIALEHQFCQITYGKIFTTNISNILCYIDNLVSKQKKLLKFEFPAMLYRLNNEQIVKVIQIIKKIVDSDSKIWYFDLSEIDRLQTLQGLKDISQGLKYEFYKIIAFNNEIRDQLVYNPFFIYYDLYT</sequence>
<dbReference type="KEGG" id="tet:TTHERM_00614850"/>
<dbReference type="EMBL" id="GG662448">
    <property type="protein sequence ID" value="EAS04409.2"/>
    <property type="molecule type" value="Genomic_DNA"/>
</dbReference>
<evidence type="ECO:0000313" key="2">
    <source>
        <dbReference type="Proteomes" id="UP000009168"/>
    </source>
</evidence>
<dbReference type="GeneID" id="7840595"/>
<protein>
    <recommendedName>
        <fullName evidence="3">Kinase domain protein</fullName>
    </recommendedName>
</protein>
<dbReference type="AlphaFoldDB" id="I7LXD3"/>
<dbReference type="InterPro" id="IPR032675">
    <property type="entry name" value="LRR_dom_sf"/>
</dbReference>